<feature type="domain" description="Sporulation stage II protein D amidase enhancer LytB N-terminal" evidence="2">
    <location>
        <begin position="234"/>
        <end position="324"/>
    </location>
</feature>
<dbReference type="AlphaFoldDB" id="A0A8J6JJH9"/>
<dbReference type="InterPro" id="IPR013486">
    <property type="entry name" value="SpoIID/LytB"/>
</dbReference>
<gene>
    <name evidence="3" type="ORF">H8S62_02430</name>
</gene>
<feature type="signal peptide" evidence="1">
    <location>
        <begin position="1"/>
        <end position="25"/>
    </location>
</feature>
<evidence type="ECO:0000313" key="4">
    <source>
        <dbReference type="Proteomes" id="UP000607645"/>
    </source>
</evidence>
<name>A0A8J6JJH9_9FIRM</name>
<evidence type="ECO:0000313" key="3">
    <source>
        <dbReference type="EMBL" id="MBC5735869.1"/>
    </source>
</evidence>
<dbReference type="Proteomes" id="UP000607645">
    <property type="component" value="Unassembled WGS sequence"/>
</dbReference>
<dbReference type="NCBIfam" id="TIGR02669">
    <property type="entry name" value="SpoIID_LytB"/>
    <property type="match status" value="1"/>
</dbReference>
<dbReference type="EMBL" id="JACOPQ010000002">
    <property type="protein sequence ID" value="MBC5735869.1"/>
    <property type="molecule type" value="Genomic_DNA"/>
</dbReference>
<dbReference type="PANTHER" id="PTHR30032">
    <property type="entry name" value="N-ACETYLMURAMOYL-L-ALANINE AMIDASE-RELATED"/>
    <property type="match status" value="1"/>
</dbReference>
<dbReference type="InterPro" id="IPR051922">
    <property type="entry name" value="Bact_Sporulation_Assoc"/>
</dbReference>
<dbReference type="InterPro" id="IPR013693">
    <property type="entry name" value="SpoIID/LytB_N"/>
</dbReference>
<protein>
    <submittedName>
        <fullName evidence="3">SpoIID/LytB domain-containing protein</fullName>
    </submittedName>
</protein>
<sequence>MKKKFMQFALLLLAAALLLPAGAGAAGAPMNANVRIGLTYGSSAVPGANLLNEVGSGYRLGYFDADLNFVQLGWTAETGVSIVKTQNVWYGPLPGSTLKGYSDAITSDVAVGCYHIQLPTAYASFDEALAAAGSVPGGFPAWVDGVYYVRAGAYLSAEEANAAMAGMEGATLAGTSSYAVSVVKTGTGTILFQFDGGAALSLGVKPGLDDGVKTVTWYALNKYYGAFRYQRLSGGNLTVVSIVDREDYINCVISREMSSGWPLEALKAQAVSARSYAANKAGRHTADGFDLCATTHCQVYYGCGSVAADTARAAAETAGEYIWYNGDVVETYYFSSDGGATESAKNVWGGDTPYAVGVADPWEAAVADKISAYNWTVTYTKAELEEKLRSSGRNCRELVDFQVSEFTPTGNVRAITFTDNTGKSWTISGGENCKFFLGLNSVRYTVSGGGGSYYVNEDGGVLGSVNGAYAVDGDGNKAQVSGTPYVITAAGTEELAPAGTTGDTFTITGSGNGHNVGMSQWGAYAMAKAGKTYREILNFYYTGIEIKQ</sequence>
<dbReference type="Pfam" id="PF08486">
    <property type="entry name" value="SpoIID"/>
    <property type="match status" value="1"/>
</dbReference>
<dbReference type="PANTHER" id="PTHR30032:SF4">
    <property type="entry name" value="AMIDASE ENHANCER"/>
    <property type="match status" value="1"/>
</dbReference>
<comment type="caution">
    <text evidence="3">The sequence shown here is derived from an EMBL/GenBank/DDBJ whole genome shotgun (WGS) entry which is preliminary data.</text>
</comment>
<reference evidence="3" key="1">
    <citation type="submission" date="2020-08" db="EMBL/GenBank/DDBJ databases">
        <title>Genome public.</title>
        <authorList>
            <person name="Liu C."/>
            <person name="Sun Q."/>
        </authorList>
    </citation>
    <scope>NUCLEOTIDE SEQUENCE</scope>
    <source>
        <strain evidence="3">NSJ-52</strain>
    </source>
</reference>
<keyword evidence="4" id="KW-1185">Reference proteome</keyword>
<dbReference type="RefSeq" id="WP_186918365.1">
    <property type="nucleotide sequence ID" value="NZ_JACOPQ010000002.1"/>
</dbReference>
<accession>A0A8J6JJH9</accession>
<proteinExistence type="predicted"/>
<evidence type="ECO:0000256" key="1">
    <source>
        <dbReference type="SAM" id="SignalP"/>
    </source>
</evidence>
<dbReference type="GO" id="GO:0030288">
    <property type="term" value="C:outer membrane-bounded periplasmic space"/>
    <property type="evidence" value="ECO:0007669"/>
    <property type="project" value="TreeGrafter"/>
</dbReference>
<feature type="chain" id="PRO_5035168844" evidence="1">
    <location>
        <begin position="26"/>
        <end position="548"/>
    </location>
</feature>
<organism evidence="3 4">
    <name type="scientific">Lawsonibacter faecis</name>
    <dbReference type="NCBI Taxonomy" id="2763052"/>
    <lineage>
        <taxon>Bacteria</taxon>
        <taxon>Bacillati</taxon>
        <taxon>Bacillota</taxon>
        <taxon>Clostridia</taxon>
        <taxon>Eubacteriales</taxon>
        <taxon>Oscillospiraceae</taxon>
        <taxon>Lawsonibacter</taxon>
    </lineage>
</organism>
<dbReference type="GO" id="GO:0030435">
    <property type="term" value="P:sporulation resulting in formation of a cellular spore"/>
    <property type="evidence" value="ECO:0007669"/>
    <property type="project" value="InterPro"/>
</dbReference>
<keyword evidence="1" id="KW-0732">Signal</keyword>
<evidence type="ECO:0000259" key="2">
    <source>
        <dbReference type="Pfam" id="PF08486"/>
    </source>
</evidence>